<keyword evidence="2" id="KW-0442">Lipid degradation</keyword>
<keyword evidence="3" id="KW-0443">Lipid metabolism</keyword>
<dbReference type="GO" id="GO:0019369">
    <property type="term" value="P:arachidonate metabolic process"/>
    <property type="evidence" value="ECO:0007669"/>
    <property type="project" value="TreeGrafter"/>
</dbReference>
<dbReference type="PROSITE" id="PS51635">
    <property type="entry name" value="PNPLA"/>
    <property type="match status" value="1"/>
</dbReference>
<dbReference type="GO" id="GO:0016020">
    <property type="term" value="C:membrane"/>
    <property type="evidence" value="ECO:0007669"/>
    <property type="project" value="TreeGrafter"/>
</dbReference>
<evidence type="ECO:0000256" key="1">
    <source>
        <dbReference type="ARBA" id="ARBA00022801"/>
    </source>
</evidence>
<feature type="non-terminal residue" evidence="6">
    <location>
        <position position="54"/>
    </location>
</feature>
<proteinExistence type="predicted"/>
<evidence type="ECO:0000256" key="4">
    <source>
        <dbReference type="PROSITE-ProRule" id="PRU01161"/>
    </source>
</evidence>
<dbReference type="SUPFAM" id="SSF52151">
    <property type="entry name" value="FabD/lysophospholipase-like"/>
    <property type="match status" value="1"/>
</dbReference>
<dbReference type="PANTHER" id="PTHR24185">
    <property type="entry name" value="CALCIUM-INDEPENDENT PHOSPHOLIPASE A2-GAMMA"/>
    <property type="match status" value="1"/>
</dbReference>
<feature type="short sequence motif" description="GXSXG" evidence="4">
    <location>
        <begin position="48"/>
        <end position="52"/>
    </location>
</feature>
<evidence type="ECO:0000313" key="6">
    <source>
        <dbReference type="EMBL" id="AYV81831.1"/>
    </source>
</evidence>
<accession>A0A3G5A6G3</accession>
<keyword evidence="1" id="KW-0378">Hydrolase</keyword>
<name>A0A3G5A6G3_9VIRU</name>
<dbReference type="GO" id="GO:0047499">
    <property type="term" value="F:calcium-independent phospholipase A2 activity"/>
    <property type="evidence" value="ECO:0007669"/>
    <property type="project" value="TreeGrafter"/>
</dbReference>
<gene>
    <name evidence="6" type="ORF">Harvfovirus67_1</name>
</gene>
<feature type="domain" description="PNPLA" evidence="5">
    <location>
        <begin position="9"/>
        <end position="54"/>
    </location>
</feature>
<evidence type="ECO:0000259" key="5">
    <source>
        <dbReference type="PROSITE" id="PS51635"/>
    </source>
</evidence>
<protein>
    <submittedName>
        <fullName evidence="6">Patatin</fullName>
    </submittedName>
</protein>
<feature type="short sequence motif" description="GXGXXG" evidence="4">
    <location>
        <begin position="13"/>
        <end position="18"/>
    </location>
</feature>
<dbReference type="GO" id="GO:0016042">
    <property type="term" value="P:lipid catabolic process"/>
    <property type="evidence" value="ECO:0007669"/>
    <property type="project" value="UniProtKB-KW"/>
</dbReference>
<dbReference type="InterPro" id="IPR002641">
    <property type="entry name" value="PNPLA_dom"/>
</dbReference>
<sequence>MNGKVFKILCVDGGGIKGLYSLYVLREFEKQFCKEGECLGDYFDMICGTSTGGI</sequence>
<dbReference type="EMBL" id="MK072309">
    <property type="protein sequence ID" value="AYV81831.1"/>
    <property type="molecule type" value="Genomic_DNA"/>
</dbReference>
<dbReference type="PANTHER" id="PTHR24185:SF1">
    <property type="entry name" value="CALCIUM-INDEPENDENT PHOSPHOLIPASE A2-GAMMA"/>
    <property type="match status" value="1"/>
</dbReference>
<organism evidence="6">
    <name type="scientific">Harvfovirus sp</name>
    <dbReference type="NCBI Taxonomy" id="2487768"/>
    <lineage>
        <taxon>Viruses</taxon>
        <taxon>Varidnaviria</taxon>
        <taxon>Bamfordvirae</taxon>
        <taxon>Nucleocytoviricota</taxon>
        <taxon>Megaviricetes</taxon>
        <taxon>Imitervirales</taxon>
        <taxon>Mimiviridae</taxon>
        <taxon>Klosneuvirinae</taxon>
    </lineage>
</organism>
<dbReference type="Pfam" id="PF01734">
    <property type="entry name" value="Patatin"/>
    <property type="match status" value="1"/>
</dbReference>
<comment type="caution">
    <text evidence="4">Lacks conserved residue(s) required for the propagation of feature annotation.</text>
</comment>
<dbReference type="InterPro" id="IPR016035">
    <property type="entry name" value="Acyl_Trfase/lysoPLipase"/>
</dbReference>
<evidence type="ECO:0000256" key="3">
    <source>
        <dbReference type="ARBA" id="ARBA00023098"/>
    </source>
</evidence>
<dbReference type="Gene3D" id="3.40.1090.10">
    <property type="entry name" value="Cytosolic phospholipase A2 catalytic domain"/>
    <property type="match status" value="1"/>
</dbReference>
<reference evidence="6" key="1">
    <citation type="submission" date="2018-10" db="EMBL/GenBank/DDBJ databases">
        <title>Hidden diversity of soil giant viruses.</title>
        <authorList>
            <person name="Schulz F."/>
            <person name="Alteio L."/>
            <person name="Goudeau D."/>
            <person name="Ryan E.M."/>
            <person name="Malmstrom R.R."/>
            <person name="Blanchard J."/>
            <person name="Woyke T."/>
        </authorList>
    </citation>
    <scope>NUCLEOTIDE SEQUENCE</scope>
    <source>
        <strain evidence="6">HAV1</strain>
    </source>
</reference>
<evidence type="ECO:0000256" key="2">
    <source>
        <dbReference type="ARBA" id="ARBA00022963"/>
    </source>
</evidence>